<dbReference type="GO" id="GO:0016787">
    <property type="term" value="F:hydrolase activity"/>
    <property type="evidence" value="ECO:0007669"/>
    <property type="project" value="UniProtKB-KW"/>
</dbReference>
<dbReference type="Proteomes" id="UP000315439">
    <property type="component" value="Unassembled WGS sequence"/>
</dbReference>
<proteinExistence type="inferred from homology"/>
<gene>
    <name evidence="3" type="ORF">FLL46_08855</name>
</gene>
<organism evidence="3 4">
    <name type="scientific">Aliikangiella coralliicola</name>
    <dbReference type="NCBI Taxonomy" id="2592383"/>
    <lineage>
        <taxon>Bacteria</taxon>
        <taxon>Pseudomonadati</taxon>
        <taxon>Pseudomonadota</taxon>
        <taxon>Gammaproteobacteria</taxon>
        <taxon>Oceanospirillales</taxon>
        <taxon>Pleioneaceae</taxon>
        <taxon>Aliikangiella</taxon>
    </lineage>
</organism>
<feature type="domain" description="Metallo-beta-lactamase" evidence="2">
    <location>
        <begin position="51"/>
        <end position="237"/>
    </location>
</feature>
<dbReference type="SMART" id="SM00849">
    <property type="entry name" value="Lactamase_B"/>
    <property type="match status" value="1"/>
</dbReference>
<comment type="similarity">
    <text evidence="1">Belongs to the metallo-beta-lactamase superfamily. Class-B beta-lactamase family.</text>
</comment>
<dbReference type="PANTHER" id="PTHR42951">
    <property type="entry name" value="METALLO-BETA-LACTAMASE DOMAIN-CONTAINING"/>
    <property type="match status" value="1"/>
</dbReference>
<evidence type="ECO:0000256" key="1">
    <source>
        <dbReference type="ARBA" id="ARBA00005250"/>
    </source>
</evidence>
<dbReference type="AlphaFoldDB" id="A0A545UGK9"/>
<name>A0A545UGK9_9GAMM</name>
<evidence type="ECO:0000313" key="3">
    <source>
        <dbReference type="EMBL" id="TQV88614.1"/>
    </source>
</evidence>
<dbReference type="GO" id="GO:0017001">
    <property type="term" value="P:antibiotic catabolic process"/>
    <property type="evidence" value="ECO:0007669"/>
    <property type="project" value="UniProtKB-ARBA"/>
</dbReference>
<sequence>MTLSNLIESFMKILFCLLLSICSIQVTIGQVVESNSPRAEVNRYTSLAAWGVNAYWIETTKSIVLIDAQLLPADAKKIASIIKTTNKPLAAVFITHPHPDHFAGLALLKDEFGQFPIYSSKTTAEKLESSLKRFLNSSFSKPFGDKVEKRFTGITKTLQHKEVVVIDGLKFQLDDLGAGESENNSLIYLPQKKWLFTGDATMHHVHYYLGEGRSKKILSQLEYIKKEYEKNILFTGHGEPGRTTIIDQQINYIQLLRKSVSDAIQHKANLSSDKSHLIKNKRQEIAQRIYKKYPYFGDFGIEPIQVISMNLWGVETELLSGIKARHSSVEK</sequence>
<dbReference type="InterPro" id="IPR001279">
    <property type="entry name" value="Metallo-B-lactamas"/>
</dbReference>
<evidence type="ECO:0000313" key="4">
    <source>
        <dbReference type="Proteomes" id="UP000315439"/>
    </source>
</evidence>
<keyword evidence="3" id="KW-0378">Hydrolase</keyword>
<dbReference type="RefSeq" id="WP_142893122.1">
    <property type="nucleotide sequence ID" value="NZ_ML660162.1"/>
</dbReference>
<dbReference type="InterPro" id="IPR036866">
    <property type="entry name" value="RibonucZ/Hydroxyglut_hydro"/>
</dbReference>
<comment type="caution">
    <text evidence="3">The sequence shown here is derived from an EMBL/GenBank/DDBJ whole genome shotgun (WGS) entry which is preliminary data.</text>
</comment>
<dbReference type="Gene3D" id="3.60.15.10">
    <property type="entry name" value="Ribonuclease Z/Hydroxyacylglutathione hydrolase-like"/>
    <property type="match status" value="1"/>
</dbReference>
<dbReference type="InterPro" id="IPR050855">
    <property type="entry name" value="NDM-1-like"/>
</dbReference>
<accession>A0A545UGK9</accession>
<dbReference type="PANTHER" id="PTHR42951:SF4">
    <property type="entry name" value="ACYL-COENZYME A THIOESTERASE MBLAC2"/>
    <property type="match status" value="1"/>
</dbReference>
<reference evidence="3 4" key="1">
    <citation type="submission" date="2019-07" db="EMBL/GenBank/DDBJ databases">
        <title>Draft genome for Aliikangiella sp. M105.</title>
        <authorList>
            <person name="Wang G."/>
        </authorList>
    </citation>
    <scope>NUCLEOTIDE SEQUENCE [LARGE SCALE GENOMIC DNA]</scope>
    <source>
        <strain evidence="3 4">M105</strain>
    </source>
</reference>
<dbReference type="SUPFAM" id="SSF56281">
    <property type="entry name" value="Metallo-hydrolase/oxidoreductase"/>
    <property type="match status" value="1"/>
</dbReference>
<dbReference type="Pfam" id="PF00753">
    <property type="entry name" value="Lactamase_B"/>
    <property type="match status" value="1"/>
</dbReference>
<protein>
    <submittedName>
        <fullName evidence="3">MBL fold metallo-hydrolase</fullName>
    </submittedName>
</protein>
<evidence type="ECO:0000259" key="2">
    <source>
        <dbReference type="SMART" id="SM00849"/>
    </source>
</evidence>
<dbReference type="EMBL" id="VIKS01000004">
    <property type="protein sequence ID" value="TQV88614.1"/>
    <property type="molecule type" value="Genomic_DNA"/>
</dbReference>
<dbReference type="OrthoDB" id="9769598at2"/>
<keyword evidence="4" id="KW-1185">Reference proteome</keyword>